<proteinExistence type="inferred from homology"/>
<accession>A0A195CNR4</accession>
<organism evidence="6 7">
    <name type="scientific">Cyphomyrmex costatus</name>
    <dbReference type="NCBI Taxonomy" id="456900"/>
    <lineage>
        <taxon>Eukaryota</taxon>
        <taxon>Metazoa</taxon>
        <taxon>Ecdysozoa</taxon>
        <taxon>Arthropoda</taxon>
        <taxon>Hexapoda</taxon>
        <taxon>Insecta</taxon>
        <taxon>Pterygota</taxon>
        <taxon>Neoptera</taxon>
        <taxon>Endopterygota</taxon>
        <taxon>Hymenoptera</taxon>
        <taxon>Apocrita</taxon>
        <taxon>Aculeata</taxon>
        <taxon>Formicoidea</taxon>
        <taxon>Formicidae</taxon>
        <taxon>Myrmicinae</taxon>
        <taxon>Cyphomyrmex</taxon>
    </lineage>
</organism>
<dbReference type="Pfam" id="PF03022">
    <property type="entry name" value="MRJP"/>
    <property type="match status" value="1"/>
</dbReference>
<evidence type="ECO:0000256" key="3">
    <source>
        <dbReference type="ARBA" id="ARBA00022525"/>
    </source>
</evidence>
<gene>
    <name evidence="6" type="ORF">ALC62_07108</name>
</gene>
<evidence type="ECO:0000256" key="1">
    <source>
        <dbReference type="ARBA" id="ARBA00004613"/>
    </source>
</evidence>
<dbReference type="AlphaFoldDB" id="A0A195CNR4"/>
<keyword evidence="7" id="KW-1185">Reference proteome</keyword>
<keyword evidence="5" id="KW-0325">Glycoprotein</keyword>
<protein>
    <submittedName>
        <fullName evidence="6">Major royal jelly protein 3</fullName>
    </submittedName>
</protein>
<reference evidence="6 7" key="1">
    <citation type="submission" date="2016-03" db="EMBL/GenBank/DDBJ databases">
        <title>Cyphomyrmex costatus WGS genome.</title>
        <authorList>
            <person name="Nygaard S."/>
            <person name="Hu H."/>
            <person name="Boomsma J."/>
            <person name="Zhang G."/>
        </authorList>
    </citation>
    <scope>NUCLEOTIDE SEQUENCE [LARGE SCALE GENOMIC DNA]</scope>
    <source>
        <strain evidence="6">MS0001</strain>
        <tissue evidence="6">Whole body</tissue>
    </source>
</reference>
<comment type="similarity">
    <text evidence="2">Belongs to the major royal jelly protein family.</text>
</comment>
<dbReference type="STRING" id="456900.A0A195CNR4"/>
<name>A0A195CNR4_9HYME</name>
<dbReference type="Proteomes" id="UP000078542">
    <property type="component" value="Unassembled WGS sequence"/>
</dbReference>
<keyword evidence="3" id="KW-0964">Secreted</keyword>
<dbReference type="PANTHER" id="PTHR10009:SF7">
    <property type="entry name" value="GH10609P-RELATED"/>
    <property type="match status" value="1"/>
</dbReference>
<dbReference type="Gene3D" id="2.120.10.30">
    <property type="entry name" value="TolB, C-terminal domain"/>
    <property type="match status" value="1"/>
</dbReference>
<comment type="subcellular location">
    <subcellularLocation>
        <location evidence="1">Secreted</location>
    </subcellularLocation>
</comment>
<evidence type="ECO:0000256" key="5">
    <source>
        <dbReference type="ARBA" id="ARBA00023180"/>
    </source>
</evidence>
<dbReference type="GO" id="GO:0005576">
    <property type="term" value="C:extracellular region"/>
    <property type="evidence" value="ECO:0007669"/>
    <property type="project" value="UniProtKB-SubCell"/>
</dbReference>
<evidence type="ECO:0000313" key="7">
    <source>
        <dbReference type="Proteomes" id="UP000078542"/>
    </source>
</evidence>
<sequence>MAIVSFGIKVNVIHQWKYIDYEWESQEQKEDAINSGTYNPYKNFLNGVDRANDGRVFVTVSKYLNTGVPATLATVTNKTGPGGPLLRPYPDWSWHNNSSMCDGIINVYKLHIRCNHIFVLDNGQIGSCQICKPKLLIFNLKNDTLVKTIYIPFTIVANQTDYGLLVKPVVYVPGKCERLLDEMIVSIHHLLIIF</sequence>
<dbReference type="PANTHER" id="PTHR10009">
    <property type="entry name" value="PROTEIN YELLOW-RELATED"/>
    <property type="match status" value="1"/>
</dbReference>
<evidence type="ECO:0000313" key="6">
    <source>
        <dbReference type="EMBL" id="KYN02117.1"/>
    </source>
</evidence>
<evidence type="ECO:0000256" key="2">
    <source>
        <dbReference type="ARBA" id="ARBA00009127"/>
    </source>
</evidence>
<dbReference type="InterPro" id="IPR011042">
    <property type="entry name" value="6-blade_b-propeller_TolB-like"/>
</dbReference>
<keyword evidence="4" id="KW-0732">Signal</keyword>
<dbReference type="InterPro" id="IPR017996">
    <property type="entry name" value="MRJP/yellow-related"/>
</dbReference>
<dbReference type="PRINTS" id="PR01366">
    <property type="entry name" value="ROYALJELLY"/>
</dbReference>
<evidence type="ECO:0000256" key="4">
    <source>
        <dbReference type="ARBA" id="ARBA00022729"/>
    </source>
</evidence>
<dbReference type="EMBL" id="KQ977532">
    <property type="protein sequence ID" value="KYN02117.1"/>
    <property type="molecule type" value="Genomic_DNA"/>
</dbReference>